<dbReference type="CDD" id="cd00293">
    <property type="entry name" value="USP-like"/>
    <property type="match status" value="1"/>
</dbReference>
<dbReference type="EMBL" id="SJSL01000002">
    <property type="protein sequence ID" value="TCD01515.1"/>
    <property type="molecule type" value="Genomic_DNA"/>
</dbReference>
<dbReference type="RefSeq" id="WP_131596315.1">
    <property type="nucleotide sequence ID" value="NZ_SJSL01000002.1"/>
</dbReference>
<protein>
    <submittedName>
        <fullName evidence="3">Universal stress protein</fullName>
    </submittedName>
</protein>
<comment type="similarity">
    <text evidence="1">Belongs to the universal stress protein A family.</text>
</comment>
<feature type="domain" description="UspA" evidence="2">
    <location>
        <begin position="10"/>
        <end position="155"/>
    </location>
</feature>
<evidence type="ECO:0000313" key="3">
    <source>
        <dbReference type="EMBL" id="TCD01515.1"/>
    </source>
</evidence>
<name>A0A4R0NQF2_9SPHI</name>
<dbReference type="PRINTS" id="PR01438">
    <property type="entry name" value="UNVRSLSTRESS"/>
</dbReference>
<dbReference type="InterPro" id="IPR006015">
    <property type="entry name" value="Universal_stress_UspA"/>
</dbReference>
<dbReference type="InterPro" id="IPR006016">
    <property type="entry name" value="UspA"/>
</dbReference>
<dbReference type="InterPro" id="IPR014729">
    <property type="entry name" value="Rossmann-like_a/b/a_fold"/>
</dbReference>
<evidence type="ECO:0000259" key="2">
    <source>
        <dbReference type="Pfam" id="PF00582"/>
    </source>
</evidence>
<organism evidence="3 4">
    <name type="scientific">Pedobacter psychroterrae</name>
    <dbReference type="NCBI Taxonomy" id="2530453"/>
    <lineage>
        <taxon>Bacteria</taxon>
        <taxon>Pseudomonadati</taxon>
        <taxon>Bacteroidota</taxon>
        <taxon>Sphingobacteriia</taxon>
        <taxon>Sphingobacteriales</taxon>
        <taxon>Sphingobacteriaceae</taxon>
        <taxon>Pedobacter</taxon>
    </lineage>
</organism>
<comment type="caution">
    <text evidence="3">The sequence shown here is derived from an EMBL/GenBank/DDBJ whole genome shotgun (WGS) entry which is preliminary data.</text>
</comment>
<dbReference type="OrthoDB" id="767873at2"/>
<evidence type="ECO:0000256" key="1">
    <source>
        <dbReference type="ARBA" id="ARBA00008791"/>
    </source>
</evidence>
<evidence type="ECO:0000313" key="4">
    <source>
        <dbReference type="Proteomes" id="UP000293347"/>
    </source>
</evidence>
<dbReference type="AlphaFoldDB" id="A0A4R0NQF2"/>
<keyword evidence="4" id="KW-1185">Reference proteome</keyword>
<dbReference type="Proteomes" id="UP000293347">
    <property type="component" value="Unassembled WGS sequence"/>
</dbReference>
<dbReference type="Gene3D" id="3.40.50.620">
    <property type="entry name" value="HUPs"/>
    <property type="match status" value="1"/>
</dbReference>
<gene>
    <name evidence="3" type="ORF">EZ437_12325</name>
</gene>
<dbReference type="SUPFAM" id="SSF52402">
    <property type="entry name" value="Adenine nucleotide alpha hydrolases-like"/>
    <property type="match status" value="1"/>
</dbReference>
<reference evidence="3 4" key="1">
    <citation type="submission" date="2019-02" db="EMBL/GenBank/DDBJ databases">
        <title>Pedobacter sp. RP-1-14 sp. nov., isolated from Arctic soil.</title>
        <authorList>
            <person name="Dahal R.H."/>
        </authorList>
    </citation>
    <scope>NUCLEOTIDE SEQUENCE [LARGE SCALE GENOMIC DNA]</scope>
    <source>
        <strain evidence="3 4">RP-1-14</strain>
    </source>
</reference>
<sequence>MNTKDIFHTNRSILVLTDFSGSAKNAADYAVLLARQLHANIILFNSYLIPDQGFDSWSSGDQTLLSQQSKISLDKEAARLESIIKDNNKEFKPTINSLSNEGTIAENVCEIITEKKNILMVIMGGCKANGNDDVLFGVEIAEVLNKVKCPTLIIPESECLLC</sequence>
<accession>A0A4R0NQF2</accession>
<dbReference type="Pfam" id="PF00582">
    <property type="entry name" value="Usp"/>
    <property type="match status" value="1"/>
</dbReference>
<proteinExistence type="inferred from homology"/>